<keyword evidence="2" id="KW-1185">Reference proteome</keyword>
<protein>
    <submittedName>
        <fullName evidence="1">P-loop containing nucleoside triphosphate hydrolase protein</fullName>
    </submittedName>
</protein>
<gene>
    <name evidence="1" type="ORF">IHE45_13G072000</name>
</gene>
<name>A0ACB7UYT7_DIOAL</name>
<comment type="caution">
    <text evidence="1">The sequence shown here is derived from an EMBL/GenBank/DDBJ whole genome shotgun (WGS) entry which is preliminary data.</text>
</comment>
<evidence type="ECO:0000313" key="2">
    <source>
        <dbReference type="Proteomes" id="UP000827976"/>
    </source>
</evidence>
<proteinExistence type="predicted"/>
<sequence length="822" mass="93925">MKDDYNNRGCLVGNCSLNYWAKYKISQRSIKLLKEIKNLKTEHDAFKEKTEAQPTKTVREIPTSSIVVGKIIKLNLEKVRGYLANDNVSMVGIWGMGGVGKTTLLNEINNSLQGGDANMGFKHVIYLVVSKEPQFEQLQKKISKRLGLPLDSEKRFLILLDDMWKAVDLPETLGIPLPHHQNQNWENRGPRYKHKVIFTTREDDVCARMKADKKIKVECLDGEEAWHLFKQHANEEIINSNSGIKKLAREVMEKCSGLPLALKVIGQAMSNKKTPAEWHHMLRSLVKLDVKTVTGIEESLFCTLKLSYDNLADALQQCFLCLPELIEYWIGFGLIDDFRNIGEAFDKGYDLIGNLNAACLLELESETTEDFVKLHDVIRDMAMWIVSECGKKMNKWIVYESVDDSSQSSKWVASNWKETERILFKGTFTNGSLTNLLNYQNIDEKDPHSIAPTSPRFPNLKSLFIISSDMPPFHSCHNSFLNVFPDMPSLIYLNLSSAPISDLPREIRVLVNLRYLNISYSSIQSLPPELEELKELKYFIFRHYSYEGRVNGLSTISKLPKLQVLDLSRNTCLEAEDLSLLKRRIKAIGMDVTSAETLGLLKDLPTWNISLSGIKNMRTLQLCDLNYKHSGEGLMKLQIKFCDFEELLINGTGVSLKHIKLSHLKSLKQFTWPTKTVVPSECFQRLIYISILGCKSLRSLSWVVHLPCLRILQLLWCSAMEELIDPADQMLQPSSGFTTFPSLQHLGIFNMRSLLSLSTSPIDFPVLSNLYLYDCPKLKKLPFKSSITKNKFDYVGIDKELWESLEWEDTTIQSHLTKFRVT</sequence>
<dbReference type="Proteomes" id="UP000827976">
    <property type="component" value="Chromosome 13"/>
</dbReference>
<evidence type="ECO:0000313" key="1">
    <source>
        <dbReference type="EMBL" id="KAH7666013.1"/>
    </source>
</evidence>
<dbReference type="EMBL" id="CM037023">
    <property type="protein sequence ID" value="KAH7666013.1"/>
    <property type="molecule type" value="Genomic_DNA"/>
</dbReference>
<accession>A0ACB7UYT7</accession>
<organism evidence="1 2">
    <name type="scientific">Dioscorea alata</name>
    <name type="common">Purple yam</name>
    <dbReference type="NCBI Taxonomy" id="55571"/>
    <lineage>
        <taxon>Eukaryota</taxon>
        <taxon>Viridiplantae</taxon>
        <taxon>Streptophyta</taxon>
        <taxon>Embryophyta</taxon>
        <taxon>Tracheophyta</taxon>
        <taxon>Spermatophyta</taxon>
        <taxon>Magnoliopsida</taxon>
        <taxon>Liliopsida</taxon>
        <taxon>Dioscoreales</taxon>
        <taxon>Dioscoreaceae</taxon>
        <taxon>Dioscorea</taxon>
    </lineage>
</organism>
<reference evidence="2" key="1">
    <citation type="journal article" date="2022" name="Nat. Commun.">
        <title>Chromosome evolution and the genetic basis of agronomically important traits in greater yam.</title>
        <authorList>
            <person name="Bredeson J.V."/>
            <person name="Lyons J.B."/>
            <person name="Oniyinde I.O."/>
            <person name="Okereke N.R."/>
            <person name="Kolade O."/>
            <person name="Nnabue I."/>
            <person name="Nwadili C.O."/>
            <person name="Hribova E."/>
            <person name="Parker M."/>
            <person name="Nwogha J."/>
            <person name="Shu S."/>
            <person name="Carlson J."/>
            <person name="Kariba R."/>
            <person name="Muthemba S."/>
            <person name="Knop K."/>
            <person name="Barton G.J."/>
            <person name="Sherwood A.V."/>
            <person name="Lopez-Montes A."/>
            <person name="Asiedu R."/>
            <person name="Jamnadass R."/>
            <person name="Muchugi A."/>
            <person name="Goodstein D."/>
            <person name="Egesi C.N."/>
            <person name="Featherston J."/>
            <person name="Asfaw A."/>
            <person name="Simpson G.G."/>
            <person name="Dolezel J."/>
            <person name="Hendre P.S."/>
            <person name="Van Deynze A."/>
            <person name="Kumar P.L."/>
            <person name="Obidiegwu J.E."/>
            <person name="Bhattacharjee R."/>
            <person name="Rokhsar D.S."/>
        </authorList>
    </citation>
    <scope>NUCLEOTIDE SEQUENCE [LARGE SCALE GENOMIC DNA]</scope>
    <source>
        <strain evidence="2">cv. TDa95/00328</strain>
    </source>
</reference>
<keyword evidence="1" id="KW-0378">Hydrolase</keyword>